<accession>A0A0B6Y1C2</accession>
<dbReference type="Pfam" id="PF00008">
    <property type="entry name" value="EGF"/>
    <property type="match status" value="2"/>
</dbReference>
<dbReference type="PROSITE" id="PS00022">
    <property type="entry name" value="EGF_1"/>
    <property type="match status" value="1"/>
</dbReference>
<feature type="disulfide bond" evidence="1">
    <location>
        <begin position="2"/>
        <end position="19"/>
    </location>
</feature>
<organism evidence="3">
    <name type="scientific">Arion vulgaris</name>
    <dbReference type="NCBI Taxonomy" id="1028688"/>
    <lineage>
        <taxon>Eukaryota</taxon>
        <taxon>Metazoa</taxon>
        <taxon>Spiralia</taxon>
        <taxon>Lophotrochozoa</taxon>
        <taxon>Mollusca</taxon>
        <taxon>Gastropoda</taxon>
        <taxon>Heterobranchia</taxon>
        <taxon>Euthyneura</taxon>
        <taxon>Panpulmonata</taxon>
        <taxon>Eupulmonata</taxon>
        <taxon>Stylommatophora</taxon>
        <taxon>Helicina</taxon>
        <taxon>Arionoidea</taxon>
        <taxon>Arionidae</taxon>
        <taxon>Arion</taxon>
    </lineage>
</organism>
<comment type="caution">
    <text evidence="1">Lacks conserved residue(s) required for the propagation of feature annotation.</text>
</comment>
<keyword evidence="1" id="KW-0245">EGF-like domain</keyword>
<feature type="disulfide bond" evidence="1">
    <location>
        <begin position="57"/>
        <end position="66"/>
    </location>
</feature>
<reference evidence="3" key="1">
    <citation type="submission" date="2014-12" db="EMBL/GenBank/DDBJ databases">
        <title>Insight into the proteome of Arion vulgaris.</title>
        <authorList>
            <person name="Aradska J."/>
            <person name="Bulat T."/>
            <person name="Smidak R."/>
            <person name="Sarate P."/>
            <person name="Gangsoo J."/>
            <person name="Sialana F."/>
            <person name="Bilban M."/>
            <person name="Lubec G."/>
        </authorList>
    </citation>
    <scope>NUCLEOTIDE SEQUENCE</scope>
    <source>
        <tissue evidence="3">Skin</tissue>
    </source>
</reference>
<feature type="domain" description="EGF-like" evidence="2">
    <location>
        <begin position="31"/>
        <end position="67"/>
    </location>
</feature>
<dbReference type="SUPFAM" id="SSF57196">
    <property type="entry name" value="EGF/Laminin"/>
    <property type="match status" value="2"/>
</dbReference>
<evidence type="ECO:0000256" key="1">
    <source>
        <dbReference type="PROSITE-ProRule" id="PRU00076"/>
    </source>
</evidence>
<evidence type="ECO:0000259" key="2">
    <source>
        <dbReference type="PROSITE" id="PS50026"/>
    </source>
</evidence>
<name>A0A0B6Y1C2_9EUPU</name>
<feature type="non-terminal residue" evidence="3">
    <location>
        <position position="76"/>
    </location>
</feature>
<sequence length="76" mass="8300">YCLNGGTCNISKIPEKQKCSCPNGFSGDRCERNVCTDYCQHGGICEVLPHDQPKCLCSALYDGDRCDTHKPLGSLC</sequence>
<keyword evidence="1" id="KW-1015">Disulfide bond</keyword>
<protein>
    <recommendedName>
        <fullName evidence="2">EGF-like domain-containing protein</fullName>
    </recommendedName>
</protein>
<dbReference type="Gene3D" id="2.10.25.10">
    <property type="entry name" value="Laminin"/>
    <property type="match status" value="2"/>
</dbReference>
<dbReference type="AlphaFoldDB" id="A0A0B6Y1C2"/>
<feature type="domain" description="EGF-like" evidence="2">
    <location>
        <begin position="1"/>
        <end position="28"/>
    </location>
</feature>
<evidence type="ECO:0000313" key="3">
    <source>
        <dbReference type="EMBL" id="CEK49330.1"/>
    </source>
</evidence>
<dbReference type="SMART" id="SM00181">
    <property type="entry name" value="EGF"/>
    <property type="match status" value="2"/>
</dbReference>
<feature type="non-terminal residue" evidence="3">
    <location>
        <position position="1"/>
    </location>
</feature>
<proteinExistence type="predicted"/>
<feature type="disulfide bond" evidence="1">
    <location>
        <begin position="35"/>
        <end position="45"/>
    </location>
</feature>
<gene>
    <name evidence="3" type="primary">ORF7353</name>
</gene>
<dbReference type="EMBL" id="HACG01002465">
    <property type="protein sequence ID" value="CEK49330.1"/>
    <property type="molecule type" value="Transcribed_RNA"/>
</dbReference>
<dbReference type="PROSITE" id="PS50026">
    <property type="entry name" value="EGF_3"/>
    <property type="match status" value="2"/>
</dbReference>
<dbReference type="InterPro" id="IPR000742">
    <property type="entry name" value="EGF"/>
</dbReference>